<evidence type="ECO:0000256" key="2">
    <source>
        <dbReference type="ARBA" id="ARBA00004496"/>
    </source>
</evidence>
<accession>A0AAR2KYD4</accession>
<dbReference type="Proteomes" id="UP001501920">
    <property type="component" value="Chromosome 2"/>
</dbReference>
<dbReference type="Gene3D" id="6.10.140.1750">
    <property type="match status" value="1"/>
</dbReference>
<evidence type="ECO:0000313" key="15">
    <source>
        <dbReference type="Proteomes" id="UP001501920"/>
    </source>
</evidence>
<keyword evidence="9" id="KW-0650">Protein phosphatase inhibitor</keyword>
<dbReference type="GO" id="GO:0005737">
    <property type="term" value="C:cytoplasm"/>
    <property type="evidence" value="ECO:0007669"/>
    <property type="project" value="UniProtKB-SubCell"/>
</dbReference>
<evidence type="ECO:0000256" key="5">
    <source>
        <dbReference type="ARBA" id="ARBA00022737"/>
    </source>
</evidence>
<evidence type="ECO:0000256" key="4">
    <source>
        <dbReference type="ARBA" id="ARBA00022490"/>
    </source>
</evidence>
<evidence type="ECO:0000256" key="3">
    <source>
        <dbReference type="ARBA" id="ARBA00009795"/>
    </source>
</evidence>
<evidence type="ECO:0000256" key="7">
    <source>
        <dbReference type="ARBA" id="ARBA00023203"/>
    </source>
</evidence>
<dbReference type="AlphaFoldDB" id="A0AAR2KYD4"/>
<dbReference type="InterPro" id="IPR004018">
    <property type="entry name" value="RPEL_repeat"/>
</dbReference>
<evidence type="ECO:0000256" key="12">
    <source>
        <dbReference type="RuleBase" id="RU301113"/>
    </source>
</evidence>
<keyword evidence="5 12" id="KW-0677">Repeat</keyword>
<dbReference type="PROSITE" id="PS51073">
    <property type="entry name" value="RPEL"/>
    <property type="match status" value="2"/>
</dbReference>
<dbReference type="GO" id="GO:0003779">
    <property type="term" value="F:actin binding"/>
    <property type="evidence" value="ECO:0007669"/>
    <property type="project" value="UniProtKB-KW"/>
</dbReference>
<organism evidence="14 15">
    <name type="scientific">Pygocentrus nattereri</name>
    <name type="common">Red-bellied piranha</name>
    <dbReference type="NCBI Taxonomy" id="42514"/>
    <lineage>
        <taxon>Eukaryota</taxon>
        <taxon>Metazoa</taxon>
        <taxon>Chordata</taxon>
        <taxon>Craniata</taxon>
        <taxon>Vertebrata</taxon>
        <taxon>Euteleostomi</taxon>
        <taxon>Actinopterygii</taxon>
        <taxon>Neopterygii</taxon>
        <taxon>Teleostei</taxon>
        <taxon>Ostariophysi</taxon>
        <taxon>Characiformes</taxon>
        <taxon>Characoidei</taxon>
        <taxon>Pygocentrus</taxon>
    </lineage>
</organism>
<keyword evidence="8" id="KW-0539">Nucleus</keyword>
<evidence type="ECO:0000256" key="1">
    <source>
        <dbReference type="ARBA" id="ARBA00004123"/>
    </source>
</evidence>
<name>A0AAR2KYD4_PYGNA</name>
<comment type="subunit">
    <text evidence="12">Binds PPP1CA and actin.</text>
</comment>
<evidence type="ECO:0000256" key="10">
    <source>
        <dbReference type="ARBA" id="ARBA00034103"/>
    </source>
</evidence>
<reference evidence="14 15" key="1">
    <citation type="submission" date="2020-10" db="EMBL/GenBank/DDBJ databases">
        <title>Pygocentrus nattereri (red-bellied piranha) genome, fPygNat1, primary haplotype.</title>
        <authorList>
            <person name="Myers G."/>
            <person name="Meyer A."/>
            <person name="Karagic N."/>
            <person name="Pippel M."/>
            <person name="Winkler S."/>
            <person name="Tracey A."/>
            <person name="Wood J."/>
            <person name="Formenti G."/>
            <person name="Howe K."/>
            <person name="Fedrigo O."/>
            <person name="Jarvis E.D."/>
        </authorList>
    </citation>
    <scope>NUCLEOTIDE SEQUENCE [LARGE SCALE GENOMIC DNA]</scope>
</reference>
<evidence type="ECO:0000256" key="8">
    <source>
        <dbReference type="ARBA" id="ARBA00023242"/>
    </source>
</evidence>
<dbReference type="Gene3D" id="6.10.140.2130">
    <property type="match status" value="1"/>
</dbReference>
<reference evidence="14" key="3">
    <citation type="submission" date="2025-09" db="UniProtKB">
        <authorList>
            <consortium name="Ensembl"/>
        </authorList>
    </citation>
    <scope>IDENTIFICATION</scope>
</reference>
<gene>
    <name evidence="14" type="primary">PHACTR1</name>
</gene>
<dbReference type="SMART" id="SM00707">
    <property type="entry name" value="RPEL"/>
    <property type="match status" value="4"/>
</dbReference>
<keyword evidence="7 12" id="KW-0009">Actin-binding</keyword>
<dbReference type="GO" id="GO:0004864">
    <property type="term" value="F:protein phosphatase inhibitor activity"/>
    <property type="evidence" value="ECO:0007669"/>
    <property type="project" value="UniProtKB-UniRule"/>
</dbReference>
<evidence type="ECO:0000256" key="9">
    <source>
        <dbReference type="ARBA" id="ARBA00023272"/>
    </source>
</evidence>
<keyword evidence="6" id="KW-0770">Synapse</keyword>
<feature type="region of interest" description="Disordered" evidence="13">
    <location>
        <begin position="1"/>
        <end position="25"/>
    </location>
</feature>
<dbReference type="GeneTree" id="ENSGT00940000155842"/>
<feature type="repeat" description="RPEL" evidence="11">
    <location>
        <begin position="409"/>
        <end position="434"/>
    </location>
</feature>
<dbReference type="Ensembl" id="ENSPNAT00000044905.1">
    <property type="protein sequence ID" value="ENSPNAP00000069363.1"/>
    <property type="gene ID" value="ENSPNAG00000033815.1"/>
</dbReference>
<evidence type="ECO:0000313" key="14">
    <source>
        <dbReference type="Ensembl" id="ENSPNAP00000069363.1"/>
    </source>
</evidence>
<comment type="subcellular location">
    <subcellularLocation>
        <location evidence="2">Cytoplasm</location>
    </subcellularLocation>
    <subcellularLocation>
        <location evidence="1">Nucleus</location>
    </subcellularLocation>
    <subcellularLocation>
        <location evidence="10">Synapse</location>
    </subcellularLocation>
</comment>
<keyword evidence="15" id="KW-1185">Reference proteome</keyword>
<proteinExistence type="inferred from homology"/>
<protein>
    <recommendedName>
        <fullName evidence="12">Phosphatase and actin regulator</fullName>
    </recommendedName>
</protein>
<dbReference type="Pfam" id="PF02755">
    <property type="entry name" value="RPEL"/>
    <property type="match status" value="4"/>
</dbReference>
<feature type="region of interest" description="Disordered" evidence="13">
    <location>
        <begin position="386"/>
        <end position="424"/>
    </location>
</feature>
<feature type="repeat" description="RPEL" evidence="11">
    <location>
        <begin position="371"/>
        <end position="396"/>
    </location>
</feature>
<reference evidence="14" key="2">
    <citation type="submission" date="2025-08" db="UniProtKB">
        <authorList>
            <consortium name="Ensembl"/>
        </authorList>
    </citation>
    <scope>IDENTIFICATION</scope>
</reference>
<sequence>MAACPEDAADRRPVRRGRSKSDLPYLSEGRIPFSLRAAEDFERLAAMRSESLIPGAHTPPLRRRSKFATLGRLFKPWKWRKKKSEKFKQTSAALEREMSARQTREDLIKRGVLKEIFEKVTLIHLHQEFICFFPAATIEFRASMEGGVCPQDPSLKTSMVLPVKKSVAFPGDIQENPAKAPLYHKQPPALPPKPFPRLSNHKPCQPLKLPCVQGKLSPPLPPKKVMICVPSGGLEPPVSTPSPLATYPQKCAPLMHHGGLGGHHGHPHQLQYGGVPSRIIEELNKTLALTMQRLESSALHSGQCGLLDGRPVPTVVIDCEDDKENMPNESDYEDLPSMYKDELEEEDDEDDEEDDDSLFTSTLARKVLRKDSLAIKLSNRPSKRELEEKNILPMQTDEERHESRQQIGTKLTRRLSQRPTAEELEQRNILKPRNEQEELEEKREIKRRLTRKLSQRPTVEELRQAKILIRFSDYVEVADAQDYDRRADKPWTRLTAADKAAIRKELNDYKSNEMEVHESSRHLTR</sequence>
<evidence type="ECO:0000256" key="13">
    <source>
        <dbReference type="SAM" id="MobiDB-lite"/>
    </source>
</evidence>
<evidence type="ECO:0000256" key="11">
    <source>
        <dbReference type="PROSITE-ProRule" id="PRU00401"/>
    </source>
</evidence>
<feature type="region of interest" description="Disordered" evidence="13">
    <location>
        <begin position="174"/>
        <end position="195"/>
    </location>
</feature>
<dbReference type="GO" id="GO:0043149">
    <property type="term" value="P:stress fiber assembly"/>
    <property type="evidence" value="ECO:0007669"/>
    <property type="project" value="TreeGrafter"/>
</dbReference>
<dbReference type="GO" id="GO:0045202">
    <property type="term" value="C:synapse"/>
    <property type="evidence" value="ECO:0007669"/>
    <property type="project" value="UniProtKB-SubCell"/>
</dbReference>
<keyword evidence="4" id="KW-0963">Cytoplasm</keyword>
<evidence type="ECO:0000256" key="6">
    <source>
        <dbReference type="ARBA" id="ARBA00023018"/>
    </source>
</evidence>
<comment type="similarity">
    <text evidence="3 12">Belongs to the phosphatase and actin regulator family.</text>
</comment>
<dbReference type="PANTHER" id="PTHR12751:SF6">
    <property type="entry name" value="PHOSPHATASE AND ACTIN REGULATOR 1"/>
    <property type="match status" value="1"/>
</dbReference>
<dbReference type="PANTHER" id="PTHR12751">
    <property type="entry name" value="PHOSPHATASE AND ACTIN REGULATOR PHACTR"/>
    <property type="match status" value="1"/>
</dbReference>
<dbReference type="GO" id="GO:0005634">
    <property type="term" value="C:nucleus"/>
    <property type="evidence" value="ECO:0007669"/>
    <property type="project" value="UniProtKB-SubCell"/>
</dbReference>
<dbReference type="GO" id="GO:0048870">
    <property type="term" value="P:cell motility"/>
    <property type="evidence" value="ECO:0007669"/>
    <property type="project" value="TreeGrafter"/>
</dbReference>